<name>A0A2M8LT30_9ACTN</name>
<protein>
    <submittedName>
        <fullName evidence="1">DUF1876 domain-containing protein</fullName>
    </submittedName>
</protein>
<dbReference type="Proteomes" id="UP000230407">
    <property type="component" value="Unassembled WGS sequence"/>
</dbReference>
<evidence type="ECO:0000313" key="2">
    <source>
        <dbReference type="Proteomes" id="UP000230407"/>
    </source>
</evidence>
<sequence>MPRHTQDWEVGLHLFEDGTTTKAHAVLDIGNTAVTGQGTARRNPHDRDIPEIGDELAAGRAMNDLAHKLLSIARTDIEGISRPGP</sequence>
<dbReference type="SUPFAM" id="SSF143212">
    <property type="entry name" value="Rv2632c-like"/>
    <property type="match status" value="1"/>
</dbReference>
<gene>
    <name evidence="1" type="ORF">CUT44_26105</name>
</gene>
<dbReference type="Gene3D" id="3.30.160.240">
    <property type="entry name" value="Rv1738"/>
    <property type="match status" value="1"/>
</dbReference>
<dbReference type="InterPro" id="IPR038070">
    <property type="entry name" value="Rv2632c-like_sf"/>
</dbReference>
<reference evidence="1 2" key="1">
    <citation type="submission" date="2017-11" db="EMBL/GenBank/DDBJ databases">
        <title>Streptomyces carmine sp. nov., a novel actinomycete isolated from Sophora alopecuroides in Xinjiang, China.</title>
        <authorList>
            <person name="Wang Y."/>
            <person name="Luo X."/>
            <person name="Wan C."/>
            <person name="Zhang L."/>
        </authorList>
    </citation>
    <scope>NUCLEOTIDE SEQUENCE [LARGE SCALE GENOMIC DNA]</scope>
    <source>
        <strain evidence="1 2">TRM SA0054</strain>
    </source>
</reference>
<organism evidence="1 2">
    <name type="scientific">Streptomyces carminius</name>
    <dbReference type="NCBI Taxonomy" id="2665496"/>
    <lineage>
        <taxon>Bacteria</taxon>
        <taxon>Bacillati</taxon>
        <taxon>Actinomycetota</taxon>
        <taxon>Actinomycetes</taxon>
        <taxon>Kitasatosporales</taxon>
        <taxon>Streptomycetaceae</taxon>
        <taxon>Streptomyces</taxon>
    </lineage>
</organism>
<evidence type="ECO:0000313" key="1">
    <source>
        <dbReference type="EMBL" id="PJE95114.1"/>
    </source>
</evidence>
<dbReference type="Pfam" id="PF08962">
    <property type="entry name" value="Rv2632c-like"/>
    <property type="match status" value="1"/>
</dbReference>
<dbReference type="RefSeq" id="WP_100204366.1">
    <property type="nucleotide sequence ID" value="NZ_PGGW01000067.1"/>
</dbReference>
<dbReference type="InterPro" id="IPR015057">
    <property type="entry name" value="Rv2632c-like"/>
</dbReference>
<proteinExistence type="predicted"/>
<comment type="caution">
    <text evidence="1">The sequence shown here is derived from an EMBL/GenBank/DDBJ whole genome shotgun (WGS) entry which is preliminary data.</text>
</comment>
<keyword evidence="2" id="KW-1185">Reference proteome</keyword>
<dbReference type="EMBL" id="PGGW01000067">
    <property type="protein sequence ID" value="PJE95114.1"/>
    <property type="molecule type" value="Genomic_DNA"/>
</dbReference>
<dbReference type="AlphaFoldDB" id="A0A2M8LT30"/>
<accession>A0A2M8LT30</accession>